<dbReference type="PROSITE" id="PS51332">
    <property type="entry name" value="B12_BINDING"/>
    <property type="match status" value="1"/>
</dbReference>
<dbReference type="InterPro" id="IPR006638">
    <property type="entry name" value="Elp3/MiaA/NifB-like_rSAM"/>
</dbReference>
<dbReference type="InterPro" id="IPR058240">
    <property type="entry name" value="rSAM_sf"/>
</dbReference>
<dbReference type="SMART" id="SM00729">
    <property type="entry name" value="Elp3"/>
    <property type="match status" value="1"/>
</dbReference>
<dbReference type="Gene3D" id="3.80.30.20">
    <property type="entry name" value="tm_1862 like domain"/>
    <property type="match status" value="1"/>
</dbReference>
<comment type="caution">
    <text evidence="7">The sequence shown here is derived from an EMBL/GenBank/DDBJ whole genome shotgun (WGS) entry which is preliminary data.</text>
</comment>
<dbReference type="InterPro" id="IPR051198">
    <property type="entry name" value="BchE-like"/>
</dbReference>
<dbReference type="NCBIfam" id="TIGR03975">
    <property type="entry name" value="rSAM_ocin_1"/>
    <property type="match status" value="1"/>
</dbReference>
<keyword evidence="4" id="KW-0408">Iron</keyword>
<dbReference type="GO" id="GO:0046872">
    <property type="term" value="F:metal ion binding"/>
    <property type="evidence" value="ECO:0007669"/>
    <property type="project" value="UniProtKB-KW"/>
</dbReference>
<dbReference type="PANTHER" id="PTHR43409:SF7">
    <property type="entry name" value="BLL1977 PROTEIN"/>
    <property type="match status" value="1"/>
</dbReference>
<dbReference type="AlphaFoldDB" id="A0A5M3WZR4"/>
<evidence type="ECO:0000256" key="1">
    <source>
        <dbReference type="ARBA" id="ARBA00001966"/>
    </source>
</evidence>
<evidence type="ECO:0000259" key="6">
    <source>
        <dbReference type="PROSITE" id="PS51332"/>
    </source>
</evidence>
<evidence type="ECO:0000256" key="4">
    <source>
        <dbReference type="ARBA" id="ARBA00023004"/>
    </source>
</evidence>
<dbReference type="CDD" id="cd02068">
    <property type="entry name" value="radical_SAM_B12_BD"/>
    <property type="match status" value="1"/>
</dbReference>
<reference evidence="7 8" key="1">
    <citation type="submission" date="2019-10" db="EMBL/GenBank/DDBJ databases">
        <title>Whole genome shotgun sequence of Acrocarpospora macrocephala NBRC 16266.</title>
        <authorList>
            <person name="Ichikawa N."/>
            <person name="Kimura A."/>
            <person name="Kitahashi Y."/>
            <person name="Komaki H."/>
            <person name="Oguchi A."/>
        </authorList>
    </citation>
    <scope>NUCLEOTIDE SEQUENCE [LARGE SCALE GENOMIC DNA]</scope>
    <source>
        <strain evidence="7 8">NBRC 16266</strain>
    </source>
</reference>
<evidence type="ECO:0000256" key="3">
    <source>
        <dbReference type="ARBA" id="ARBA00022723"/>
    </source>
</evidence>
<evidence type="ECO:0000256" key="5">
    <source>
        <dbReference type="ARBA" id="ARBA00023014"/>
    </source>
</evidence>
<dbReference type="InterPro" id="IPR023984">
    <property type="entry name" value="rSAM_ocin_1"/>
</dbReference>
<evidence type="ECO:0000313" key="7">
    <source>
        <dbReference type="EMBL" id="GES15005.1"/>
    </source>
</evidence>
<protein>
    <submittedName>
        <fullName evidence="7">RiPP maturation radical SAM protein 1</fullName>
    </submittedName>
</protein>
<dbReference type="Pfam" id="PF04055">
    <property type="entry name" value="Radical_SAM"/>
    <property type="match status" value="1"/>
</dbReference>
<evidence type="ECO:0000313" key="8">
    <source>
        <dbReference type="Proteomes" id="UP000331127"/>
    </source>
</evidence>
<dbReference type="PANTHER" id="PTHR43409">
    <property type="entry name" value="ANAEROBIC MAGNESIUM-PROTOPORPHYRIN IX MONOMETHYL ESTER CYCLASE-RELATED"/>
    <property type="match status" value="1"/>
</dbReference>
<name>A0A5M3WZR4_9ACTN</name>
<evidence type="ECO:0000256" key="2">
    <source>
        <dbReference type="ARBA" id="ARBA00022691"/>
    </source>
</evidence>
<sequence>MPWQALDYPSLPLGLLRAVCKKSGRDYPDTYYGNLRWAEFLAVHATESFSLEDYSHISDQWAFEGIGDWVFAGALHGDDDFGREGFDDYLRSIKGDPGKAHAMREYAARFIDLAAIEILATDPQIVGFTSTFSQNVPSLALAARIKHYRPDVITLLGGGNCDGVMGQAMHRNYFNVIDYIVRGEGEQVFPQLLDAIEGHREFDTIPGLCWAKGSDLMVNEQSRRPLPANGIPTPDYDDWFQRVEHSPLRAHLTPKLLLETSRGCWWGQVHHCTFCGLNGSLMEFRGKHPDRAFEEITGLVERHGVLDILMVDNIIDHGYFTTVLPRLAELDWDMRIHYEVKANLRPEQISILRDAKVIQIQPGIESLSTPVLKLMDKGVLAIHNLRTLRDSESADISVTWHWLVGFPGEQDDHYLPIIRQIPALVHLQPPGGSTRIFLERFSPYFDRPSLGFEQRRARGYYKHIYNLPEEELDDIAYAFDTEPAGIDEGVSSMLREALEAWITHYPESSLTRLIDAAGLHIEDRRAGWPSKDHHITDPNLITAYRELERGRSLQGLRRHLQEAGTNISFGQLDAWLQELTDLGLVFVENDTYITLPTTSIPTKVR</sequence>
<dbReference type="Gene3D" id="3.40.50.280">
    <property type="entry name" value="Cobalamin-binding domain"/>
    <property type="match status" value="1"/>
</dbReference>
<gene>
    <name evidence="7" type="ORF">Amac_086020</name>
</gene>
<dbReference type="SFLD" id="SFLDG01082">
    <property type="entry name" value="B12-binding_domain_containing"/>
    <property type="match status" value="1"/>
</dbReference>
<dbReference type="SFLD" id="SFLDS00029">
    <property type="entry name" value="Radical_SAM"/>
    <property type="match status" value="1"/>
</dbReference>
<keyword evidence="5" id="KW-0411">Iron-sulfur</keyword>
<keyword evidence="8" id="KW-1185">Reference proteome</keyword>
<dbReference type="GO" id="GO:0003824">
    <property type="term" value="F:catalytic activity"/>
    <property type="evidence" value="ECO:0007669"/>
    <property type="project" value="InterPro"/>
</dbReference>
<keyword evidence="2" id="KW-0949">S-adenosyl-L-methionine</keyword>
<dbReference type="InterPro" id="IPR023404">
    <property type="entry name" value="rSAM_horseshoe"/>
</dbReference>
<dbReference type="InterPro" id="IPR007197">
    <property type="entry name" value="rSAM"/>
</dbReference>
<comment type="cofactor">
    <cofactor evidence="1">
        <name>[4Fe-4S] cluster</name>
        <dbReference type="ChEBI" id="CHEBI:49883"/>
    </cofactor>
</comment>
<dbReference type="Proteomes" id="UP000331127">
    <property type="component" value="Unassembled WGS sequence"/>
</dbReference>
<organism evidence="7 8">
    <name type="scientific">Acrocarpospora macrocephala</name>
    <dbReference type="NCBI Taxonomy" id="150177"/>
    <lineage>
        <taxon>Bacteria</taxon>
        <taxon>Bacillati</taxon>
        <taxon>Actinomycetota</taxon>
        <taxon>Actinomycetes</taxon>
        <taxon>Streptosporangiales</taxon>
        <taxon>Streptosporangiaceae</taxon>
        <taxon>Acrocarpospora</taxon>
    </lineage>
</organism>
<dbReference type="GO" id="GO:0005829">
    <property type="term" value="C:cytosol"/>
    <property type="evidence" value="ECO:0007669"/>
    <property type="project" value="TreeGrafter"/>
</dbReference>
<dbReference type="SFLD" id="SFLDF00324">
    <property type="entry name" value="bacteriocin_maturation"/>
    <property type="match status" value="1"/>
</dbReference>
<dbReference type="SUPFAM" id="SSF102114">
    <property type="entry name" value="Radical SAM enzymes"/>
    <property type="match status" value="1"/>
</dbReference>
<dbReference type="InterPro" id="IPR006158">
    <property type="entry name" value="Cobalamin-bd"/>
</dbReference>
<dbReference type="GO" id="GO:0051536">
    <property type="term" value="F:iron-sulfur cluster binding"/>
    <property type="evidence" value="ECO:0007669"/>
    <property type="project" value="UniProtKB-KW"/>
</dbReference>
<proteinExistence type="predicted"/>
<dbReference type="GO" id="GO:0031419">
    <property type="term" value="F:cobalamin binding"/>
    <property type="evidence" value="ECO:0007669"/>
    <property type="project" value="InterPro"/>
</dbReference>
<keyword evidence="3" id="KW-0479">Metal-binding</keyword>
<feature type="domain" description="B12-binding" evidence="6">
    <location>
        <begin position="113"/>
        <end position="203"/>
    </location>
</feature>
<dbReference type="EMBL" id="BLAE01000068">
    <property type="protein sequence ID" value="GES15005.1"/>
    <property type="molecule type" value="Genomic_DNA"/>
</dbReference>
<accession>A0A5M3WZR4</accession>